<keyword evidence="4" id="KW-1185">Reference proteome</keyword>
<evidence type="ECO:0000313" key="4">
    <source>
        <dbReference type="Proteomes" id="UP000279089"/>
    </source>
</evidence>
<dbReference type="RefSeq" id="WP_120517289.1">
    <property type="nucleotide sequence ID" value="NZ_QXZY01000008.1"/>
</dbReference>
<feature type="chain" id="PRO_5018113639" description="Putative beta-lactamase-inhibitor-like PepSY-like domain-containing protein" evidence="1">
    <location>
        <begin position="22"/>
        <end position="149"/>
    </location>
</feature>
<dbReference type="EMBL" id="RMBX01000007">
    <property type="protein sequence ID" value="RPD40391.1"/>
    <property type="molecule type" value="Genomic_DNA"/>
</dbReference>
<dbReference type="Gene3D" id="3.10.450.360">
    <property type="match status" value="1"/>
</dbReference>
<feature type="domain" description="Putative beta-lactamase-inhibitor-like PepSY-like" evidence="2">
    <location>
        <begin position="54"/>
        <end position="141"/>
    </location>
</feature>
<evidence type="ECO:0000256" key="1">
    <source>
        <dbReference type="SAM" id="SignalP"/>
    </source>
</evidence>
<comment type="caution">
    <text evidence="3">The sequence shown here is derived from an EMBL/GenBank/DDBJ whole genome shotgun (WGS) entry which is preliminary data.</text>
</comment>
<organism evidence="3 4">
    <name type="scientific">Chitinophaga barathri</name>
    <dbReference type="NCBI Taxonomy" id="1647451"/>
    <lineage>
        <taxon>Bacteria</taxon>
        <taxon>Pseudomonadati</taxon>
        <taxon>Bacteroidota</taxon>
        <taxon>Chitinophagia</taxon>
        <taxon>Chitinophagales</taxon>
        <taxon>Chitinophagaceae</taxon>
        <taxon>Chitinophaga</taxon>
    </lineage>
</organism>
<reference evidence="4" key="1">
    <citation type="submission" date="2018-11" db="EMBL/GenBank/DDBJ databases">
        <title>Chitinophaga lutea sp.nov., isolate from arsenic contaminated soil.</title>
        <authorList>
            <person name="Zong Y."/>
        </authorList>
    </citation>
    <scope>NUCLEOTIDE SEQUENCE [LARGE SCALE GENOMIC DNA]</scope>
    <source>
        <strain evidence="4">YLT18</strain>
    </source>
</reference>
<keyword evidence="1" id="KW-0732">Signal</keyword>
<dbReference type="SUPFAM" id="SSF160574">
    <property type="entry name" value="BT0923-like"/>
    <property type="match status" value="1"/>
</dbReference>
<dbReference type="OrthoDB" id="670761at2"/>
<proteinExistence type="predicted"/>
<protein>
    <recommendedName>
        <fullName evidence="2">Putative beta-lactamase-inhibitor-like PepSY-like domain-containing protein</fullName>
    </recommendedName>
</protein>
<gene>
    <name evidence="3" type="ORF">EG028_13865</name>
</gene>
<feature type="signal peptide" evidence="1">
    <location>
        <begin position="1"/>
        <end position="21"/>
    </location>
</feature>
<evidence type="ECO:0000313" key="3">
    <source>
        <dbReference type="EMBL" id="RPD40391.1"/>
    </source>
</evidence>
<name>A0A3N4MA22_9BACT</name>
<accession>A0A3N4MA22</accession>
<dbReference type="Pfam" id="PF11396">
    <property type="entry name" value="PepSY_like"/>
    <property type="match status" value="1"/>
</dbReference>
<dbReference type="Proteomes" id="UP000279089">
    <property type="component" value="Unassembled WGS sequence"/>
</dbReference>
<evidence type="ECO:0000259" key="2">
    <source>
        <dbReference type="Pfam" id="PF11396"/>
    </source>
</evidence>
<dbReference type="AlphaFoldDB" id="A0A3N4MA22"/>
<sequence>MKKLIAILTFAAVLTSSAVFALDGATIDNKKVMDSFKKEFVGAADVSWYTTSDKYVAKFTMKASKVTAHFDREGNLLATSRYITDTELPLNVITRMMKKYPDQKIHSIVEYDAEGSTTYVITLESDTHWTVLKAESNGNLTKLKKLQKA</sequence>
<dbReference type="InterPro" id="IPR021533">
    <property type="entry name" value="PepSY-like"/>
</dbReference>